<keyword evidence="1" id="KW-0175">Coiled coil</keyword>
<dbReference type="InterPro" id="IPR032675">
    <property type="entry name" value="LRR_dom_sf"/>
</dbReference>
<proteinExistence type="predicted"/>
<evidence type="ECO:0000313" key="3">
    <source>
        <dbReference type="EMBL" id="CAG8466440.1"/>
    </source>
</evidence>
<protein>
    <submittedName>
        <fullName evidence="3">17987_t:CDS:1</fullName>
    </submittedName>
</protein>
<dbReference type="Proteomes" id="UP000789396">
    <property type="component" value="Unassembled WGS sequence"/>
</dbReference>
<feature type="coiled-coil region" evidence="1">
    <location>
        <begin position="72"/>
        <end position="110"/>
    </location>
</feature>
<feature type="region of interest" description="Disordered" evidence="2">
    <location>
        <begin position="44"/>
        <end position="64"/>
    </location>
</feature>
<dbReference type="AlphaFoldDB" id="A0A9N8Z243"/>
<dbReference type="EMBL" id="CAJVPZ010000473">
    <property type="protein sequence ID" value="CAG8466440.1"/>
    <property type="molecule type" value="Genomic_DNA"/>
</dbReference>
<reference evidence="3" key="1">
    <citation type="submission" date="2021-06" db="EMBL/GenBank/DDBJ databases">
        <authorList>
            <person name="Kallberg Y."/>
            <person name="Tangrot J."/>
            <person name="Rosling A."/>
        </authorList>
    </citation>
    <scope>NUCLEOTIDE SEQUENCE</scope>
    <source>
        <strain evidence="3">IN212</strain>
    </source>
</reference>
<evidence type="ECO:0000256" key="2">
    <source>
        <dbReference type="SAM" id="MobiDB-lite"/>
    </source>
</evidence>
<evidence type="ECO:0000313" key="4">
    <source>
        <dbReference type="Proteomes" id="UP000789396"/>
    </source>
</evidence>
<gene>
    <name evidence="3" type="ORF">RFULGI_LOCUS919</name>
</gene>
<dbReference type="Gene3D" id="3.80.10.10">
    <property type="entry name" value="Ribonuclease Inhibitor"/>
    <property type="match status" value="1"/>
</dbReference>
<organism evidence="3 4">
    <name type="scientific">Racocetra fulgida</name>
    <dbReference type="NCBI Taxonomy" id="60492"/>
    <lineage>
        <taxon>Eukaryota</taxon>
        <taxon>Fungi</taxon>
        <taxon>Fungi incertae sedis</taxon>
        <taxon>Mucoromycota</taxon>
        <taxon>Glomeromycotina</taxon>
        <taxon>Glomeromycetes</taxon>
        <taxon>Diversisporales</taxon>
        <taxon>Gigasporaceae</taxon>
        <taxon>Racocetra</taxon>
    </lineage>
</organism>
<dbReference type="OrthoDB" id="2324547at2759"/>
<sequence length="610" mass="69838">MDENNENARNIIIEIDLENPSPVLQPTPMNDLLDFGDLIDEPLQNSTTDSWQLSTDKTHETREGQSITCDSCASYTKKINMYKQQLDSMEQEAINRREKLANSYDELKKVLTLKKELIEKYSVNDESSKAPASGYFSKPENNIYSYGYSDAGPSDLSKNKNQFEWYISSDQSEANVQDEYMKGYHEDVGKNKHPAVIDGIELFSNVLLNHIHSLEFLKLEQEYNNYFDEEGNLICSFPDFASYVRAGQVLHNLRRFELTYWIEIASNNVTEEKIIGLLNKVIESSTVIRQIAINMPSLLETQPIVPLLSKLISRQRSLETLEFDGRWDSSISNTLCLSIHSNLKYLRINNLTTIIELLPILNSWTHLDTLVLCRPQVIDDFTKINVDTLPPIFIRKLLIYDVGSDRKILDNFVGLLLRLANRHLKVFSLQECITPKLCKILVEYCRNLTHLSTIINTIDLSSLCTTLKYLPSIEHLIIVQSNSNSSRQRSWMISNSCGVNRHSWETKSLKCLASSFPPCLKYLGMCINFSVTQLKILLQNIDAPICMMEFCNVGGDLMMDKALELHFLRLMAEYAARNPGFCVLGLPENPEAWYDADFWKMAKDSIPVIK</sequence>
<evidence type="ECO:0000256" key="1">
    <source>
        <dbReference type="SAM" id="Coils"/>
    </source>
</evidence>
<comment type="caution">
    <text evidence="3">The sequence shown here is derived from an EMBL/GenBank/DDBJ whole genome shotgun (WGS) entry which is preliminary data.</text>
</comment>
<accession>A0A9N8Z243</accession>
<feature type="compositionally biased region" description="Polar residues" evidence="2">
    <location>
        <begin position="44"/>
        <end position="55"/>
    </location>
</feature>
<dbReference type="SUPFAM" id="SSF52047">
    <property type="entry name" value="RNI-like"/>
    <property type="match status" value="1"/>
</dbReference>
<keyword evidence="4" id="KW-1185">Reference proteome</keyword>
<name>A0A9N8Z243_9GLOM</name>
<feature type="non-terminal residue" evidence="3">
    <location>
        <position position="610"/>
    </location>
</feature>